<accession>A0A4Q1C0Z9</accession>
<proteinExistence type="inferred from homology"/>
<dbReference type="InterPro" id="IPR050960">
    <property type="entry name" value="AB_hydrolase_4_sf"/>
</dbReference>
<dbReference type="OrthoDB" id="332676at2"/>
<dbReference type="Gene3D" id="3.40.50.1820">
    <property type="entry name" value="alpha/beta hydrolase"/>
    <property type="match status" value="1"/>
</dbReference>
<protein>
    <submittedName>
        <fullName evidence="6">Alpha/beta fold hydrolase</fullName>
    </submittedName>
</protein>
<dbReference type="PANTHER" id="PTHR10794:SF94">
    <property type="entry name" value="ESTERASE YHET-RELATED"/>
    <property type="match status" value="1"/>
</dbReference>
<reference evidence="6 7" key="1">
    <citation type="submission" date="2019-01" db="EMBL/GenBank/DDBJ databases">
        <title>Cytophagaceae bacterium strain CAR-16.</title>
        <authorList>
            <person name="Chen W.-M."/>
        </authorList>
    </citation>
    <scope>NUCLEOTIDE SEQUENCE [LARGE SCALE GENOMIC DNA]</scope>
    <source>
        <strain evidence="6 7">CAR-16</strain>
    </source>
</reference>
<evidence type="ECO:0000256" key="3">
    <source>
        <dbReference type="ARBA" id="ARBA00022801"/>
    </source>
</evidence>
<keyword evidence="7" id="KW-1185">Reference proteome</keyword>
<feature type="active site" description="Charge relay system" evidence="4">
    <location>
        <position position="299"/>
    </location>
</feature>
<keyword evidence="2" id="KW-0719">Serine esterase</keyword>
<comment type="caution">
    <text evidence="6">The sequence shown here is derived from an EMBL/GenBank/DDBJ whole genome shotgun (WGS) entry which is preliminary data.</text>
</comment>
<dbReference type="PANTHER" id="PTHR10794">
    <property type="entry name" value="ABHYDROLASE DOMAIN-CONTAINING PROTEIN"/>
    <property type="match status" value="1"/>
</dbReference>
<dbReference type="InterPro" id="IPR029058">
    <property type="entry name" value="AB_hydrolase_fold"/>
</dbReference>
<dbReference type="PIRSF" id="PIRSF005211">
    <property type="entry name" value="Ab_hydro_YheT"/>
    <property type="match status" value="1"/>
</dbReference>
<sequence length="330" mass="37271">MPLINPENSYQAPFWLPEGHSQSIFPSLFRKVQYLSAQRERLILSDGDFVDLDWYVDGPLSEKPLLIISHGLEGSSQAQYVLGLTKTMREKGFHVLAWNFRSCSGELNTQLRSYHSGATDDLEEVIQACVKQGAKELYLAGFSLGGNLTLKWLGEKGQNHPNLIRKAVAFSVPLHLSSSSRKLARLENGLYTHRFLQTLLAKAQAKAAKFPGAVDPAILRKIKTLKEFDDVITGPWHGFKDAEDYYEQNSSLYFLSKIQVPTLVVNAQNDPFLSPECLPADMASKWEHVFLELPEQGGHCGFYPVNYQGTLWSEQQAMNWFLNKETINYV</sequence>
<evidence type="ECO:0000256" key="2">
    <source>
        <dbReference type="ARBA" id="ARBA00022487"/>
    </source>
</evidence>
<dbReference type="Proteomes" id="UP000289455">
    <property type="component" value="Unassembled WGS sequence"/>
</dbReference>
<dbReference type="GO" id="GO:0034338">
    <property type="term" value="F:short-chain carboxylesterase activity"/>
    <property type="evidence" value="ECO:0007669"/>
    <property type="project" value="TreeGrafter"/>
</dbReference>
<feature type="domain" description="AB hydrolase-1" evidence="5">
    <location>
        <begin position="64"/>
        <end position="303"/>
    </location>
</feature>
<name>A0A4Q1C0Z9_9BACT</name>
<gene>
    <name evidence="6" type="ORF">ESB04_03970</name>
</gene>
<dbReference type="EMBL" id="SDHY01000002">
    <property type="protein sequence ID" value="RXK50815.1"/>
    <property type="molecule type" value="Genomic_DNA"/>
</dbReference>
<dbReference type="InterPro" id="IPR012020">
    <property type="entry name" value="ABHD4"/>
</dbReference>
<dbReference type="InterPro" id="IPR000073">
    <property type="entry name" value="AB_hydrolase_1"/>
</dbReference>
<feature type="active site" description="Charge relay system" evidence="4">
    <location>
        <position position="270"/>
    </location>
</feature>
<dbReference type="RefSeq" id="WP_129026425.1">
    <property type="nucleotide sequence ID" value="NZ_SDHY01000002.1"/>
</dbReference>
<evidence type="ECO:0000256" key="4">
    <source>
        <dbReference type="PIRSR" id="PIRSR005211-1"/>
    </source>
</evidence>
<evidence type="ECO:0000256" key="1">
    <source>
        <dbReference type="ARBA" id="ARBA00010884"/>
    </source>
</evidence>
<dbReference type="PROSITE" id="PS01133">
    <property type="entry name" value="UPF0017"/>
    <property type="match status" value="1"/>
</dbReference>
<dbReference type="SUPFAM" id="SSF53474">
    <property type="entry name" value="alpha/beta-Hydrolases"/>
    <property type="match status" value="1"/>
</dbReference>
<feature type="active site" description="Charge relay system" evidence="4">
    <location>
        <position position="143"/>
    </location>
</feature>
<evidence type="ECO:0000259" key="5">
    <source>
        <dbReference type="Pfam" id="PF00561"/>
    </source>
</evidence>
<evidence type="ECO:0000313" key="6">
    <source>
        <dbReference type="EMBL" id="RXK50815.1"/>
    </source>
</evidence>
<dbReference type="InterPro" id="IPR000952">
    <property type="entry name" value="AB_hydrolase_4_CS"/>
</dbReference>
<organism evidence="6 7">
    <name type="scientific">Aquirufa rosea</name>
    <dbReference type="NCBI Taxonomy" id="2509241"/>
    <lineage>
        <taxon>Bacteria</taxon>
        <taxon>Pseudomonadati</taxon>
        <taxon>Bacteroidota</taxon>
        <taxon>Cytophagia</taxon>
        <taxon>Cytophagales</taxon>
        <taxon>Flectobacillaceae</taxon>
        <taxon>Aquirufa</taxon>
    </lineage>
</organism>
<dbReference type="Pfam" id="PF00561">
    <property type="entry name" value="Abhydrolase_1"/>
    <property type="match status" value="1"/>
</dbReference>
<comment type="similarity">
    <text evidence="1">Belongs to the AB hydrolase superfamily. AB hydrolase 4 family.</text>
</comment>
<keyword evidence="3 6" id="KW-0378">Hydrolase</keyword>
<evidence type="ECO:0000313" key="7">
    <source>
        <dbReference type="Proteomes" id="UP000289455"/>
    </source>
</evidence>
<dbReference type="AlphaFoldDB" id="A0A4Q1C0Z9"/>
<dbReference type="GO" id="GO:0047372">
    <property type="term" value="F:monoacylglycerol lipase activity"/>
    <property type="evidence" value="ECO:0007669"/>
    <property type="project" value="TreeGrafter"/>
</dbReference>